<keyword evidence="2 3" id="KW-0687">Ribonucleoprotein</keyword>
<dbReference type="NCBIfam" id="TIGR00002">
    <property type="entry name" value="S16"/>
    <property type="match status" value="1"/>
</dbReference>
<gene>
    <name evidence="3 4" type="primary">rpsP</name>
    <name evidence="4" type="ORF">ICW73_01210</name>
</gene>
<comment type="similarity">
    <text evidence="3">Belongs to the bacterial ribosomal protein bS16 family.</text>
</comment>
<organism evidence="4 5">
    <name type="scientific">Buchnera aphidicola</name>
    <name type="common">Pentalonia nigronervosa</name>
    <dbReference type="NCBI Taxonomy" id="1309793"/>
    <lineage>
        <taxon>Bacteria</taxon>
        <taxon>Pseudomonadati</taxon>
        <taxon>Pseudomonadota</taxon>
        <taxon>Gammaproteobacteria</taxon>
        <taxon>Enterobacterales</taxon>
        <taxon>Erwiniaceae</taxon>
        <taxon>Buchnera</taxon>
    </lineage>
</organism>
<sequence length="85" mass="10191">MVKIRLARYGSKKRPFYKIVAADSRFPRDGRFIENLGYFNPISKTIDKTLKLNLNRIEYWKNNGAQMSERVKKLIKISHYQEKRL</sequence>
<dbReference type="SUPFAM" id="SSF54565">
    <property type="entry name" value="Ribosomal protein S16"/>
    <property type="match status" value="1"/>
</dbReference>
<name>A0A7H1B008_9GAMM</name>
<keyword evidence="1 3" id="KW-0689">Ribosomal protein</keyword>
<protein>
    <recommendedName>
        <fullName evidence="3">Small ribosomal subunit protein bS16</fullName>
    </recommendedName>
</protein>
<dbReference type="Gene3D" id="3.30.1320.10">
    <property type="match status" value="1"/>
</dbReference>
<evidence type="ECO:0000313" key="4">
    <source>
        <dbReference type="EMBL" id="QNS02063.1"/>
    </source>
</evidence>
<dbReference type="PANTHER" id="PTHR12919">
    <property type="entry name" value="30S RIBOSOMAL PROTEIN S16"/>
    <property type="match status" value="1"/>
</dbReference>
<evidence type="ECO:0000313" key="5">
    <source>
        <dbReference type="Proteomes" id="UP000516346"/>
    </source>
</evidence>
<dbReference type="PANTHER" id="PTHR12919:SF20">
    <property type="entry name" value="SMALL RIBOSOMAL SUBUNIT PROTEIN BS16M"/>
    <property type="match status" value="1"/>
</dbReference>
<dbReference type="InterPro" id="IPR023803">
    <property type="entry name" value="Ribosomal_bS16_dom_sf"/>
</dbReference>
<dbReference type="GO" id="GO:0005737">
    <property type="term" value="C:cytoplasm"/>
    <property type="evidence" value="ECO:0007669"/>
    <property type="project" value="UniProtKB-ARBA"/>
</dbReference>
<dbReference type="EMBL" id="CP061275">
    <property type="protein sequence ID" value="QNS02063.1"/>
    <property type="molecule type" value="Genomic_DNA"/>
</dbReference>
<proteinExistence type="inferred from homology"/>
<dbReference type="HAMAP" id="MF_00385">
    <property type="entry name" value="Ribosomal_bS16"/>
    <property type="match status" value="1"/>
</dbReference>
<reference evidence="4 5" key="1">
    <citation type="submission" date="2020-09" db="EMBL/GenBank/DDBJ databases">
        <title>Genome sequence of the banana aphid, Pentalonia nigronervosa Coquerel (Hemiptera: Aphididae) and its symbionts.</title>
        <authorList>
            <person name="Mathers T.C."/>
            <person name="Mugford S.T."/>
            <person name="Hogenhout S.A."/>
            <person name="Tripathi L."/>
        </authorList>
    </citation>
    <scope>NUCLEOTIDE SEQUENCE [LARGE SCALE GENOMIC DNA]</scope>
    <source>
        <strain evidence="4">Ba4</strain>
    </source>
</reference>
<accession>A0A7H1B008</accession>
<dbReference type="GO" id="GO:0015935">
    <property type="term" value="C:small ribosomal subunit"/>
    <property type="evidence" value="ECO:0007669"/>
    <property type="project" value="TreeGrafter"/>
</dbReference>
<evidence type="ECO:0000256" key="2">
    <source>
        <dbReference type="ARBA" id="ARBA00023274"/>
    </source>
</evidence>
<dbReference type="GO" id="GO:0006412">
    <property type="term" value="P:translation"/>
    <property type="evidence" value="ECO:0007669"/>
    <property type="project" value="UniProtKB-UniRule"/>
</dbReference>
<evidence type="ECO:0000256" key="1">
    <source>
        <dbReference type="ARBA" id="ARBA00022980"/>
    </source>
</evidence>
<dbReference type="Pfam" id="PF00886">
    <property type="entry name" value="Ribosomal_S16"/>
    <property type="match status" value="1"/>
</dbReference>
<dbReference type="AlphaFoldDB" id="A0A7H1B008"/>
<dbReference type="Proteomes" id="UP000516346">
    <property type="component" value="Chromosome"/>
</dbReference>
<evidence type="ECO:0000256" key="3">
    <source>
        <dbReference type="HAMAP-Rule" id="MF_00385"/>
    </source>
</evidence>
<dbReference type="InterPro" id="IPR000307">
    <property type="entry name" value="Ribosomal_bS16"/>
</dbReference>
<dbReference type="GO" id="GO:0003735">
    <property type="term" value="F:structural constituent of ribosome"/>
    <property type="evidence" value="ECO:0007669"/>
    <property type="project" value="InterPro"/>
</dbReference>